<dbReference type="Gene3D" id="1.10.10.10">
    <property type="entry name" value="Winged helix-like DNA-binding domain superfamily/Winged helix DNA-binding domain"/>
    <property type="match status" value="1"/>
</dbReference>
<dbReference type="InterPro" id="IPR047113">
    <property type="entry name" value="PA2G4/ARX1"/>
</dbReference>
<evidence type="ECO:0000256" key="1">
    <source>
        <dbReference type="ARBA" id="ARBA00007319"/>
    </source>
</evidence>
<proteinExistence type="inferred from homology"/>
<dbReference type="SUPFAM" id="SSF55920">
    <property type="entry name" value="Creatinase/aminopeptidase"/>
    <property type="match status" value="1"/>
</dbReference>
<gene>
    <name evidence="3" type="ORF">NAES01612_LOCUS23562</name>
</gene>
<organism evidence="3">
    <name type="scientific">Paramoeba aestuarina</name>
    <dbReference type="NCBI Taxonomy" id="180227"/>
    <lineage>
        <taxon>Eukaryota</taxon>
        <taxon>Amoebozoa</taxon>
        <taxon>Discosea</taxon>
        <taxon>Flabellinia</taxon>
        <taxon>Dactylopodida</taxon>
        <taxon>Paramoebidae</taxon>
        <taxon>Paramoeba</taxon>
    </lineage>
</organism>
<dbReference type="PANTHER" id="PTHR10804">
    <property type="entry name" value="PROTEASE FAMILY M24 METHIONYL AMINOPEPTIDASE, AMINOPEPTIDASE P"/>
    <property type="match status" value="1"/>
</dbReference>
<protein>
    <recommendedName>
        <fullName evidence="2">Peptidase M24 domain-containing protein</fullName>
    </recommendedName>
</protein>
<dbReference type="InterPro" id="IPR036388">
    <property type="entry name" value="WH-like_DNA-bd_sf"/>
</dbReference>
<name>A0A7S4UPN8_9EUKA</name>
<dbReference type="SUPFAM" id="SSF46785">
    <property type="entry name" value="Winged helix' DNA-binding domain"/>
    <property type="match status" value="1"/>
</dbReference>
<sequence length="399" mass="44083">MNIAIAMSKTPGVTTKDICLGCDAHIQTACEKVYIHTVDPVTKGTLAKGICFPTCVSLNEIVCHYSSSNIPLHLKTDDIVRISMGCQIDGYPVMAGHTFRLTQNTEDETTVMPTTSQTLLSHRRLSLIHACDEAMKAVVAAFRPGAMNTDIAGVIAKIANKYNVQVLPNALSHEMKRYILNGRNVIVNRDLLATLQRDAHEFEVQENQVYHIDVVFGMLDNPSLSNGKICFPSHVAHPTERGEQKVFDLVPSDEHDCTVFVRNVTKRPIRLQTANTALTTIKHQFLTFPFRGYSIFPDSLTKSKIAINSLVENSLIDTLPVLTSKKHMTAARFCCTILVTKKETVVLAGNIEDAERIAEVESLRKDTSVIESTKALEHNDNLTGRIFGPVEALLKAESV</sequence>
<dbReference type="InterPro" id="IPR000994">
    <property type="entry name" value="Pept_M24"/>
</dbReference>
<dbReference type="Gene3D" id="3.90.230.10">
    <property type="entry name" value="Creatinase/methionine aminopeptidase superfamily"/>
    <property type="match status" value="1"/>
</dbReference>
<dbReference type="InterPro" id="IPR036005">
    <property type="entry name" value="Creatinase/aminopeptidase-like"/>
</dbReference>
<evidence type="ECO:0000259" key="2">
    <source>
        <dbReference type="Pfam" id="PF00557"/>
    </source>
</evidence>
<dbReference type="PANTHER" id="PTHR10804:SF11">
    <property type="entry name" value="PROLIFERATION-ASSOCIATED PROTEIN 2G4"/>
    <property type="match status" value="1"/>
</dbReference>
<comment type="similarity">
    <text evidence="1">Belongs to the peptidase M24 family.</text>
</comment>
<feature type="domain" description="Peptidase M24" evidence="2">
    <location>
        <begin position="10"/>
        <end position="214"/>
    </location>
</feature>
<accession>A0A7S4UPN8</accession>
<dbReference type="AlphaFoldDB" id="A0A7S4UPN8"/>
<dbReference type="InterPro" id="IPR036390">
    <property type="entry name" value="WH_DNA-bd_sf"/>
</dbReference>
<dbReference type="Pfam" id="PF00557">
    <property type="entry name" value="Peptidase_M24"/>
    <property type="match status" value="1"/>
</dbReference>
<reference evidence="3" key="1">
    <citation type="submission" date="2021-01" db="EMBL/GenBank/DDBJ databases">
        <authorList>
            <person name="Corre E."/>
            <person name="Pelletier E."/>
            <person name="Niang G."/>
            <person name="Scheremetjew M."/>
            <person name="Finn R."/>
            <person name="Kale V."/>
            <person name="Holt S."/>
            <person name="Cochrane G."/>
            <person name="Meng A."/>
            <person name="Brown T."/>
            <person name="Cohen L."/>
        </authorList>
    </citation>
    <scope>NUCLEOTIDE SEQUENCE</scope>
    <source>
        <strain evidence="3">SoJaBio B1-5/56/2</strain>
    </source>
</reference>
<evidence type="ECO:0000313" key="3">
    <source>
        <dbReference type="EMBL" id="CAE2334414.1"/>
    </source>
</evidence>
<dbReference type="EMBL" id="HBKR01036015">
    <property type="protein sequence ID" value="CAE2334414.1"/>
    <property type="molecule type" value="Transcribed_RNA"/>
</dbReference>